<dbReference type="SUPFAM" id="SSF55874">
    <property type="entry name" value="ATPase domain of HSP90 chaperone/DNA topoisomerase II/histidine kinase"/>
    <property type="match status" value="1"/>
</dbReference>
<comment type="catalytic activity">
    <reaction evidence="1">
        <text>ATP + protein L-histidine = ADP + protein N-phospho-L-histidine.</text>
        <dbReference type="EC" id="2.7.13.3"/>
    </reaction>
</comment>
<dbReference type="PRINTS" id="PR00344">
    <property type="entry name" value="BCTRLSENSOR"/>
</dbReference>
<evidence type="ECO:0000256" key="2">
    <source>
        <dbReference type="ARBA" id="ARBA00004141"/>
    </source>
</evidence>
<organism evidence="16 17">
    <name type="scientific">Olivibacter oleidegradans</name>
    <dbReference type="NCBI Taxonomy" id="760123"/>
    <lineage>
        <taxon>Bacteria</taxon>
        <taxon>Pseudomonadati</taxon>
        <taxon>Bacteroidota</taxon>
        <taxon>Sphingobacteriia</taxon>
        <taxon>Sphingobacteriales</taxon>
        <taxon>Sphingobacteriaceae</taxon>
        <taxon>Olivibacter</taxon>
    </lineage>
</organism>
<evidence type="ECO:0000313" key="17">
    <source>
        <dbReference type="Proteomes" id="UP001589774"/>
    </source>
</evidence>
<keyword evidence="8" id="KW-0418">Kinase</keyword>
<dbReference type="Pfam" id="PF13188">
    <property type="entry name" value="PAS_8"/>
    <property type="match status" value="1"/>
</dbReference>
<dbReference type="InterPro" id="IPR036890">
    <property type="entry name" value="HATPase_C_sf"/>
</dbReference>
<sequence length="520" mass="59635">MKQIDENKFSFSARTYNRELDLLLTALDTTKVGVVITDCSQPDYPIVYCNKAFEELTGYSRNEVIGHNCRFLQGNDDNEEQKKVIKTALHLGQPCEIEIKNYKKDGSLFWNQLRLQPIRDEENNVTYYIGVQNDVTRLKLTNQQLRVEKLKVKKTLVEHDNNLSDDEGLLTAVIDTVRDSVLILTENLHIIKVNRSFLKTFHIAEDEVLDQHILGIDNGKWNTMGLQNLAEQLSSKKTSIKDYLLEDFPTRVGKKVLNFDAHFISHTTNANIILAISDITELRELEKRKDDFLSTASHELKTPLTAITASLQLTQRMLPPDASETLKGTLNKTKSYVDKLEHLVIDLLDASKIKTGRIELTKQAFDFDAMILEVVDKLRGKYHDNHFEVQGAASNYYIGDRLRLEQVILNLLTNSIKFSPVNRSINIHLSRLSDFIKVSITDYGLGVDHQYQKKIFDSFYRVDEIQKQYPGIGVGLYISNQIIKKHKGTLWVESTIGEGATFSFTLPLKYQDHDKENYDM</sequence>
<keyword evidence="5" id="KW-0808">Transferase</keyword>
<keyword evidence="12" id="KW-0472">Membrane</keyword>
<evidence type="ECO:0000256" key="5">
    <source>
        <dbReference type="ARBA" id="ARBA00022679"/>
    </source>
</evidence>
<reference evidence="16 17" key="1">
    <citation type="submission" date="2024-09" db="EMBL/GenBank/DDBJ databases">
        <authorList>
            <person name="Sun Q."/>
            <person name="Mori K."/>
        </authorList>
    </citation>
    <scope>NUCLEOTIDE SEQUENCE [LARGE SCALE GENOMIC DNA]</scope>
    <source>
        <strain evidence="16 17">CCM 7765</strain>
    </source>
</reference>
<dbReference type="SMART" id="SM00388">
    <property type="entry name" value="HisKA"/>
    <property type="match status" value="1"/>
</dbReference>
<dbReference type="EC" id="2.7.13.3" evidence="3"/>
<evidence type="ECO:0000259" key="14">
    <source>
        <dbReference type="PROSITE" id="PS50112"/>
    </source>
</evidence>
<dbReference type="NCBIfam" id="TIGR00229">
    <property type="entry name" value="sensory_box"/>
    <property type="match status" value="1"/>
</dbReference>
<dbReference type="InterPro" id="IPR005467">
    <property type="entry name" value="His_kinase_dom"/>
</dbReference>
<dbReference type="InterPro" id="IPR000700">
    <property type="entry name" value="PAS-assoc_C"/>
</dbReference>
<dbReference type="SMART" id="SM00387">
    <property type="entry name" value="HATPase_c"/>
    <property type="match status" value="1"/>
</dbReference>
<proteinExistence type="predicted"/>
<dbReference type="InterPro" id="IPR036097">
    <property type="entry name" value="HisK_dim/P_sf"/>
</dbReference>
<accession>A0ABV6HS55</accession>
<evidence type="ECO:0000256" key="10">
    <source>
        <dbReference type="ARBA" id="ARBA00022989"/>
    </source>
</evidence>
<dbReference type="PANTHER" id="PTHR42878:SF7">
    <property type="entry name" value="SENSOR HISTIDINE KINASE GLRK"/>
    <property type="match status" value="1"/>
</dbReference>
<keyword evidence="7" id="KW-0547">Nucleotide-binding</keyword>
<keyword evidence="6" id="KW-0812">Transmembrane</keyword>
<protein>
    <recommendedName>
        <fullName evidence="3">histidine kinase</fullName>
        <ecNumber evidence="3">2.7.13.3</ecNumber>
    </recommendedName>
</protein>
<dbReference type="InterPro" id="IPR001610">
    <property type="entry name" value="PAC"/>
</dbReference>
<dbReference type="Gene3D" id="1.10.287.130">
    <property type="match status" value="1"/>
</dbReference>
<keyword evidence="10" id="KW-1133">Transmembrane helix</keyword>
<dbReference type="InterPro" id="IPR000014">
    <property type="entry name" value="PAS"/>
</dbReference>
<evidence type="ECO:0000313" key="16">
    <source>
        <dbReference type="EMBL" id="MFC0320920.1"/>
    </source>
</evidence>
<evidence type="ECO:0000259" key="15">
    <source>
        <dbReference type="PROSITE" id="PS50113"/>
    </source>
</evidence>
<evidence type="ECO:0000256" key="6">
    <source>
        <dbReference type="ARBA" id="ARBA00022692"/>
    </source>
</evidence>
<keyword evidence="17" id="KW-1185">Reference proteome</keyword>
<gene>
    <name evidence="16" type="ORF">ACFFI0_21525</name>
</gene>
<dbReference type="Pfam" id="PF02518">
    <property type="entry name" value="HATPase_c"/>
    <property type="match status" value="1"/>
</dbReference>
<dbReference type="PANTHER" id="PTHR42878">
    <property type="entry name" value="TWO-COMPONENT HISTIDINE KINASE"/>
    <property type="match status" value="1"/>
</dbReference>
<dbReference type="Proteomes" id="UP001589774">
    <property type="component" value="Unassembled WGS sequence"/>
</dbReference>
<evidence type="ECO:0000256" key="3">
    <source>
        <dbReference type="ARBA" id="ARBA00012438"/>
    </source>
</evidence>
<name>A0ABV6HS55_9SPHI</name>
<feature type="domain" description="Histidine kinase" evidence="13">
    <location>
        <begin position="295"/>
        <end position="510"/>
    </location>
</feature>
<dbReference type="CDD" id="cd00082">
    <property type="entry name" value="HisKA"/>
    <property type="match status" value="1"/>
</dbReference>
<dbReference type="SUPFAM" id="SSF47384">
    <property type="entry name" value="Homodimeric domain of signal transducing histidine kinase"/>
    <property type="match status" value="1"/>
</dbReference>
<dbReference type="RefSeq" id="WP_130856505.1">
    <property type="nucleotide sequence ID" value="NZ_JBHLWO010000002.1"/>
</dbReference>
<feature type="domain" description="PAC" evidence="15">
    <location>
        <begin position="93"/>
        <end position="147"/>
    </location>
</feature>
<dbReference type="SUPFAM" id="SSF55785">
    <property type="entry name" value="PYP-like sensor domain (PAS domain)"/>
    <property type="match status" value="2"/>
</dbReference>
<evidence type="ECO:0000256" key="1">
    <source>
        <dbReference type="ARBA" id="ARBA00000085"/>
    </source>
</evidence>
<evidence type="ECO:0000256" key="7">
    <source>
        <dbReference type="ARBA" id="ARBA00022741"/>
    </source>
</evidence>
<keyword evidence="9" id="KW-0067">ATP-binding</keyword>
<dbReference type="Gene3D" id="3.30.450.20">
    <property type="entry name" value="PAS domain"/>
    <property type="match status" value="2"/>
</dbReference>
<evidence type="ECO:0000259" key="13">
    <source>
        <dbReference type="PROSITE" id="PS50109"/>
    </source>
</evidence>
<evidence type="ECO:0000256" key="11">
    <source>
        <dbReference type="ARBA" id="ARBA00023012"/>
    </source>
</evidence>
<dbReference type="PROSITE" id="PS50112">
    <property type="entry name" value="PAS"/>
    <property type="match status" value="1"/>
</dbReference>
<dbReference type="PROSITE" id="PS50113">
    <property type="entry name" value="PAC"/>
    <property type="match status" value="1"/>
</dbReference>
<dbReference type="PROSITE" id="PS50109">
    <property type="entry name" value="HIS_KIN"/>
    <property type="match status" value="1"/>
</dbReference>
<comment type="caution">
    <text evidence="16">The sequence shown here is derived from an EMBL/GenBank/DDBJ whole genome shotgun (WGS) entry which is preliminary data.</text>
</comment>
<dbReference type="Pfam" id="PF00512">
    <property type="entry name" value="HisKA"/>
    <property type="match status" value="1"/>
</dbReference>
<dbReference type="InterPro" id="IPR035965">
    <property type="entry name" value="PAS-like_dom_sf"/>
</dbReference>
<dbReference type="InterPro" id="IPR050351">
    <property type="entry name" value="BphY/WalK/GraS-like"/>
</dbReference>
<dbReference type="SMART" id="SM00086">
    <property type="entry name" value="PAC"/>
    <property type="match status" value="1"/>
</dbReference>
<dbReference type="InterPro" id="IPR003661">
    <property type="entry name" value="HisK_dim/P_dom"/>
</dbReference>
<dbReference type="SMART" id="SM00091">
    <property type="entry name" value="PAS"/>
    <property type="match status" value="2"/>
</dbReference>
<keyword evidence="11" id="KW-0902">Two-component regulatory system</keyword>
<dbReference type="EMBL" id="JBHLWO010000002">
    <property type="protein sequence ID" value="MFC0320920.1"/>
    <property type="molecule type" value="Genomic_DNA"/>
</dbReference>
<evidence type="ECO:0000256" key="12">
    <source>
        <dbReference type="ARBA" id="ARBA00023136"/>
    </source>
</evidence>
<comment type="subcellular location">
    <subcellularLocation>
        <location evidence="2">Membrane</location>
        <topology evidence="2">Multi-pass membrane protein</topology>
    </subcellularLocation>
</comment>
<keyword evidence="4" id="KW-0597">Phosphoprotein</keyword>
<evidence type="ECO:0000256" key="4">
    <source>
        <dbReference type="ARBA" id="ARBA00022553"/>
    </source>
</evidence>
<dbReference type="CDD" id="cd00130">
    <property type="entry name" value="PAS"/>
    <property type="match status" value="1"/>
</dbReference>
<evidence type="ECO:0000256" key="9">
    <source>
        <dbReference type="ARBA" id="ARBA00022840"/>
    </source>
</evidence>
<dbReference type="Gene3D" id="3.30.565.10">
    <property type="entry name" value="Histidine kinase-like ATPase, C-terminal domain"/>
    <property type="match status" value="1"/>
</dbReference>
<evidence type="ECO:0000256" key="8">
    <source>
        <dbReference type="ARBA" id="ARBA00022777"/>
    </source>
</evidence>
<feature type="domain" description="PAS" evidence="14">
    <location>
        <begin position="19"/>
        <end position="92"/>
    </location>
</feature>
<dbReference type="InterPro" id="IPR004358">
    <property type="entry name" value="Sig_transdc_His_kin-like_C"/>
</dbReference>
<dbReference type="Pfam" id="PF13426">
    <property type="entry name" value="PAS_9"/>
    <property type="match status" value="1"/>
</dbReference>
<dbReference type="InterPro" id="IPR003594">
    <property type="entry name" value="HATPase_dom"/>
</dbReference>